<evidence type="ECO:0000256" key="8">
    <source>
        <dbReference type="ARBA" id="ARBA00023136"/>
    </source>
</evidence>
<reference evidence="10 11" key="1">
    <citation type="submission" date="2021-04" db="EMBL/GenBank/DDBJ databases">
        <title>novel species isolated from subtropical streams in China.</title>
        <authorList>
            <person name="Lu H."/>
        </authorList>
    </citation>
    <scope>NUCLEOTIDE SEQUENCE [LARGE SCALE GENOMIC DNA]</scope>
    <source>
        <strain evidence="10 11">FT147W</strain>
    </source>
</reference>
<keyword evidence="8 9" id="KW-0472">Membrane</keyword>
<keyword evidence="6 9" id="KW-0812">Transmembrane</keyword>
<dbReference type="Pfam" id="PF03186">
    <property type="entry name" value="CobD_Cbib"/>
    <property type="match status" value="1"/>
</dbReference>
<evidence type="ECO:0000256" key="4">
    <source>
        <dbReference type="ARBA" id="ARBA00022475"/>
    </source>
</evidence>
<evidence type="ECO:0000256" key="2">
    <source>
        <dbReference type="ARBA" id="ARBA00004953"/>
    </source>
</evidence>
<dbReference type="Proteomes" id="UP000682982">
    <property type="component" value="Unassembled WGS sequence"/>
</dbReference>
<evidence type="ECO:0000256" key="9">
    <source>
        <dbReference type="HAMAP-Rule" id="MF_00024"/>
    </source>
</evidence>
<dbReference type="PANTHER" id="PTHR34308:SF1">
    <property type="entry name" value="COBALAMIN BIOSYNTHESIS PROTEIN CBIB"/>
    <property type="match status" value="1"/>
</dbReference>
<evidence type="ECO:0000256" key="5">
    <source>
        <dbReference type="ARBA" id="ARBA00022573"/>
    </source>
</evidence>
<dbReference type="EMBL" id="JAGSPK010000003">
    <property type="protein sequence ID" value="MBR7792689.1"/>
    <property type="molecule type" value="Genomic_DNA"/>
</dbReference>
<feature type="transmembrane region" description="Helical" evidence="9">
    <location>
        <begin position="82"/>
        <end position="101"/>
    </location>
</feature>
<evidence type="ECO:0000313" key="10">
    <source>
        <dbReference type="EMBL" id="MBR7792689.1"/>
    </source>
</evidence>
<protein>
    <recommendedName>
        <fullName evidence="9">Cobalamin biosynthesis protein CobD</fullName>
    </recommendedName>
</protein>
<keyword evidence="5 9" id="KW-0169">Cobalamin biosynthesis</keyword>
<keyword evidence="11" id="KW-1185">Reference proteome</keyword>
<comment type="similarity">
    <text evidence="3 9">Belongs to the CobD/CbiB family.</text>
</comment>
<dbReference type="InterPro" id="IPR004485">
    <property type="entry name" value="Cobalamin_biosynth_CobD/CbiB"/>
</dbReference>
<keyword evidence="7 9" id="KW-1133">Transmembrane helix</keyword>
<evidence type="ECO:0000313" key="11">
    <source>
        <dbReference type="Proteomes" id="UP000682982"/>
    </source>
</evidence>
<feature type="transmembrane region" description="Helical" evidence="9">
    <location>
        <begin position="155"/>
        <end position="177"/>
    </location>
</feature>
<comment type="caution">
    <text evidence="9">Lacks conserved residue(s) required for the propagation of feature annotation.</text>
</comment>
<dbReference type="RefSeq" id="WP_212679233.1">
    <property type="nucleotide sequence ID" value="NZ_JAGSPK010000003.1"/>
</dbReference>
<keyword evidence="4 9" id="KW-1003">Cell membrane</keyword>
<proteinExistence type="inferred from homology"/>
<sequence length="315" mass="34384">MMTGLTTALCLLFGVALDMAFGEVRKWHPLVGFGYLANRVEQGLNRASASRWTGAVAWLLVVLPFVLLTLLALWLAHHYTIWLAPILHGILLYVCLGLRSLRDHNLPIQQALLDGDIASAQRLTSYIVSRDTDDADEEYLAKASVESVLENGCDAVFGTLFWFMVLGGAGAVLYRLANTLDAMWGYRTSRFLRFGCVAARIDDGLNWLPARLTALTYAVLGNTRLALQCWQQQAPRWPSPNAGPVMAAGAGALHLTLGGNARYDGENESRPLLGKGKLAVASDIQRAWQLVFGGTLLWLGIVILIGLFLSGILYA</sequence>
<comment type="subcellular location">
    <subcellularLocation>
        <location evidence="1 9">Cell membrane</location>
        <topology evidence="1 9">Multi-pass membrane protein</topology>
    </subcellularLocation>
</comment>
<feature type="transmembrane region" description="Helical" evidence="9">
    <location>
        <begin position="55"/>
        <end position="75"/>
    </location>
</feature>
<feature type="transmembrane region" description="Helical" evidence="9">
    <location>
        <begin position="290"/>
        <end position="314"/>
    </location>
</feature>
<evidence type="ECO:0000256" key="3">
    <source>
        <dbReference type="ARBA" id="ARBA00006263"/>
    </source>
</evidence>
<dbReference type="NCBIfam" id="TIGR00380">
    <property type="entry name" value="cobal_cbiB"/>
    <property type="match status" value="1"/>
</dbReference>
<comment type="caution">
    <text evidence="10">The sequence shown here is derived from an EMBL/GenBank/DDBJ whole genome shotgun (WGS) entry which is preliminary data.</text>
</comment>
<evidence type="ECO:0000256" key="7">
    <source>
        <dbReference type="ARBA" id="ARBA00022989"/>
    </source>
</evidence>
<accession>A0ABS5H1V4</accession>
<evidence type="ECO:0000256" key="6">
    <source>
        <dbReference type="ARBA" id="ARBA00022692"/>
    </source>
</evidence>
<comment type="pathway">
    <text evidence="2 9">Cofactor biosynthesis; adenosylcobalamin biosynthesis.</text>
</comment>
<gene>
    <name evidence="9" type="primary">cobD</name>
    <name evidence="10" type="ORF">KDM87_08800</name>
</gene>
<evidence type="ECO:0000256" key="1">
    <source>
        <dbReference type="ARBA" id="ARBA00004651"/>
    </source>
</evidence>
<dbReference type="HAMAP" id="MF_00024">
    <property type="entry name" value="CobD_CbiB"/>
    <property type="match status" value="1"/>
</dbReference>
<organism evidence="10 11">
    <name type="scientific">Undibacterium rivi</name>
    <dbReference type="NCBI Taxonomy" id="2828729"/>
    <lineage>
        <taxon>Bacteria</taxon>
        <taxon>Pseudomonadati</taxon>
        <taxon>Pseudomonadota</taxon>
        <taxon>Betaproteobacteria</taxon>
        <taxon>Burkholderiales</taxon>
        <taxon>Oxalobacteraceae</taxon>
        <taxon>Undibacterium</taxon>
    </lineage>
</organism>
<dbReference type="PANTHER" id="PTHR34308">
    <property type="entry name" value="COBALAMIN BIOSYNTHESIS PROTEIN CBIB"/>
    <property type="match status" value="1"/>
</dbReference>
<name>A0ABS5H1V4_9BURK</name>
<comment type="function">
    <text evidence="9">Converts cobyric acid to cobinamide by the addition of aminopropanol on the F carboxylic group.</text>
</comment>